<dbReference type="InterPro" id="IPR050744">
    <property type="entry name" value="AI-2_Isomerase_LsrG"/>
</dbReference>
<dbReference type="SUPFAM" id="SSF54909">
    <property type="entry name" value="Dimeric alpha+beta barrel"/>
    <property type="match status" value="2"/>
</dbReference>
<evidence type="ECO:0000256" key="1">
    <source>
        <dbReference type="SAM" id="SignalP"/>
    </source>
</evidence>
<dbReference type="EMBL" id="QJUL01000054">
    <property type="protein sequence ID" value="TBU86254.1"/>
    <property type="molecule type" value="Genomic_DNA"/>
</dbReference>
<evidence type="ECO:0000313" key="3">
    <source>
        <dbReference type="EMBL" id="TBU86254.1"/>
    </source>
</evidence>
<dbReference type="Proteomes" id="UP000293172">
    <property type="component" value="Unassembled WGS sequence"/>
</dbReference>
<feature type="chain" id="PRO_5020758057" evidence="1">
    <location>
        <begin position="21"/>
        <end position="252"/>
    </location>
</feature>
<accession>A0A4Q9QUV8</accession>
<keyword evidence="3" id="KW-0560">Oxidoreductase</keyword>
<dbReference type="Gene3D" id="3.30.70.100">
    <property type="match status" value="2"/>
</dbReference>
<dbReference type="PANTHER" id="PTHR33336:SF3">
    <property type="entry name" value="ABM DOMAIN-CONTAINING PROTEIN"/>
    <property type="match status" value="1"/>
</dbReference>
<organism evidence="3 6">
    <name type="scientific">Phytopseudomonas dryadis</name>
    <dbReference type="NCBI Taxonomy" id="2487520"/>
    <lineage>
        <taxon>Bacteria</taxon>
        <taxon>Pseudomonadati</taxon>
        <taxon>Pseudomonadota</taxon>
        <taxon>Gammaproteobacteria</taxon>
        <taxon>Pseudomonadales</taxon>
        <taxon>Pseudomonadaceae</taxon>
        <taxon>Phytopseudomonas</taxon>
    </lineage>
</organism>
<dbReference type="Proteomes" id="UP000291334">
    <property type="component" value="Unassembled WGS sequence"/>
</dbReference>
<evidence type="ECO:0000259" key="2">
    <source>
        <dbReference type="PROSITE" id="PS51725"/>
    </source>
</evidence>
<dbReference type="RefSeq" id="WP_131173203.1">
    <property type="nucleotide sequence ID" value="NZ_QJUL01000054.1"/>
</dbReference>
<dbReference type="InterPro" id="IPR011008">
    <property type="entry name" value="Dimeric_a/b-barrel"/>
</dbReference>
<keyword evidence="3" id="KW-0503">Monooxygenase</keyword>
<dbReference type="Pfam" id="PF03992">
    <property type="entry name" value="ABM"/>
    <property type="match status" value="2"/>
</dbReference>
<feature type="signal peptide" evidence="1">
    <location>
        <begin position="1"/>
        <end position="20"/>
    </location>
</feature>
<proteinExistence type="predicted"/>
<protein>
    <submittedName>
        <fullName evidence="3">Antibiotic biosynthesis monooxygenase</fullName>
    </submittedName>
</protein>
<name>A0A4Q9QUV8_9GAMM</name>
<dbReference type="OrthoDB" id="9812192at2"/>
<dbReference type="AlphaFoldDB" id="A0A4Q9QUV8"/>
<evidence type="ECO:0000313" key="6">
    <source>
        <dbReference type="Proteomes" id="UP000293172"/>
    </source>
</evidence>
<dbReference type="PROSITE" id="PS51725">
    <property type="entry name" value="ABM"/>
    <property type="match status" value="2"/>
</dbReference>
<comment type="caution">
    <text evidence="3">The sequence shown here is derived from an EMBL/GenBank/DDBJ whole genome shotgun (WGS) entry which is preliminary data.</text>
</comment>
<dbReference type="GO" id="GO:0004497">
    <property type="term" value="F:monooxygenase activity"/>
    <property type="evidence" value="ECO:0007669"/>
    <property type="project" value="UniProtKB-KW"/>
</dbReference>
<reference evidence="5 6" key="1">
    <citation type="submission" date="2018-06" db="EMBL/GenBank/DDBJ databases">
        <title>Three novel Pseudomonas species isolated from symptomatic oak.</title>
        <authorList>
            <person name="Bueno-Gonzalez V."/>
            <person name="Brady C."/>
        </authorList>
    </citation>
    <scope>NUCLEOTIDE SEQUENCE [LARGE SCALE GENOMIC DNA]</scope>
    <source>
        <strain evidence="4 5">P26B</strain>
        <strain evidence="3 6">P6B</strain>
    </source>
</reference>
<dbReference type="EMBL" id="QJUM01000007">
    <property type="protein sequence ID" value="TBV07690.1"/>
    <property type="molecule type" value="Genomic_DNA"/>
</dbReference>
<feature type="domain" description="ABM" evidence="2">
    <location>
        <begin position="154"/>
        <end position="245"/>
    </location>
</feature>
<evidence type="ECO:0000313" key="4">
    <source>
        <dbReference type="EMBL" id="TBV07690.1"/>
    </source>
</evidence>
<feature type="domain" description="ABM" evidence="2">
    <location>
        <begin position="44"/>
        <end position="133"/>
    </location>
</feature>
<keyword evidence="5" id="KW-1185">Reference proteome</keyword>
<evidence type="ECO:0000313" key="5">
    <source>
        <dbReference type="Proteomes" id="UP000291334"/>
    </source>
</evidence>
<sequence length="252" mass="27036">MPGFPHLPTLAAATSFALLAACSGSERSNGASQAPAGAAATQDIALFGSIALPPDTYDDFVAVLDTNVRSSRQEPGNVSFEVFRPEDGSPTLLLFERWKDQAAIDTHMQQPNLKAVIAALQSSGADASETQHLVEVLPSGAASRRAPSDPATSRDVLVVLKVKPEAEETFLQAWRDVFPHARAAPGNAVFEIYRDLDTPQTYVLIERWDSAEQHEAHLAQPYSLALDEVLPDTLAGPIVNGESRFLAHGVLD</sequence>
<dbReference type="PANTHER" id="PTHR33336">
    <property type="entry name" value="QUINOL MONOOXYGENASE YGIN-RELATED"/>
    <property type="match status" value="1"/>
</dbReference>
<dbReference type="InterPro" id="IPR007138">
    <property type="entry name" value="ABM_dom"/>
</dbReference>
<keyword evidence="1" id="KW-0732">Signal</keyword>
<gene>
    <name evidence="4" type="ORF">DNK34_08275</name>
    <name evidence="3" type="ORF">DNK44_23595</name>
</gene>